<dbReference type="PANTHER" id="PTHR18804:SF16">
    <property type="entry name" value="RIBOSOMAL PROTEIN"/>
    <property type="match status" value="1"/>
</dbReference>
<organism evidence="5 6">
    <name type="scientific">Cuscuta australis</name>
    <dbReference type="NCBI Taxonomy" id="267555"/>
    <lineage>
        <taxon>Eukaryota</taxon>
        <taxon>Viridiplantae</taxon>
        <taxon>Streptophyta</taxon>
        <taxon>Embryophyta</taxon>
        <taxon>Tracheophyta</taxon>
        <taxon>Spermatophyta</taxon>
        <taxon>Magnoliopsida</taxon>
        <taxon>eudicotyledons</taxon>
        <taxon>Gunneridae</taxon>
        <taxon>Pentapetalae</taxon>
        <taxon>asterids</taxon>
        <taxon>lamiids</taxon>
        <taxon>Solanales</taxon>
        <taxon>Convolvulaceae</taxon>
        <taxon>Cuscuteae</taxon>
        <taxon>Cuscuta</taxon>
        <taxon>Cuscuta subgen. Grammica</taxon>
        <taxon>Cuscuta sect. Cleistogrammica</taxon>
    </lineage>
</organism>
<proteinExistence type="inferred from homology"/>
<dbReference type="NCBIfam" id="TIGR01022">
    <property type="entry name" value="rpmJ_bact"/>
    <property type="match status" value="1"/>
</dbReference>
<dbReference type="PANTHER" id="PTHR18804">
    <property type="entry name" value="RIBOSOMAL PROTEIN"/>
    <property type="match status" value="1"/>
</dbReference>
<accession>A0A328DEI9</accession>
<keyword evidence="6" id="KW-1185">Reference proteome</keyword>
<dbReference type="GO" id="GO:0003735">
    <property type="term" value="F:structural constituent of ribosome"/>
    <property type="evidence" value="ECO:0007669"/>
    <property type="project" value="InterPro"/>
</dbReference>
<evidence type="ECO:0000256" key="1">
    <source>
        <dbReference type="ARBA" id="ARBA00007645"/>
    </source>
</evidence>
<comment type="caution">
    <text evidence="5">The sequence shown here is derived from an EMBL/GenBank/DDBJ whole genome shotgun (WGS) entry which is preliminary data.</text>
</comment>
<dbReference type="InterPro" id="IPR035977">
    <property type="entry name" value="Ribosomal_bL36_sp"/>
</dbReference>
<evidence type="ECO:0000256" key="4">
    <source>
        <dbReference type="RuleBase" id="RU000570"/>
    </source>
</evidence>
<name>A0A328DEI9_9ASTE</name>
<dbReference type="GO" id="GO:0006412">
    <property type="term" value="P:translation"/>
    <property type="evidence" value="ECO:0007669"/>
    <property type="project" value="InterPro"/>
</dbReference>
<dbReference type="HAMAP" id="MF_00251">
    <property type="entry name" value="Ribosomal_bL36"/>
    <property type="match status" value="1"/>
</dbReference>
<evidence type="ECO:0000313" key="5">
    <source>
        <dbReference type="EMBL" id="RAL44215.1"/>
    </source>
</evidence>
<dbReference type="PROSITE" id="PS00828">
    <property type="entry name" value="RIBOSOMAL_L36"/>
    <property type="match status" value="1"/>
</dbReference>
<dbReference type="SUPFAM" id="SSF57840">
    <property type="entry name" value="Ribosomal protein L36"/>
    <property type="match status" value="1"/>
</dbReference>
<evidence type="ECO:0000256" key="2">
    <source>
        <dbReference type="ARBA" id="ARBA00022980"/>
    </source>
</evidence>
<comment type="similarity">
    <text evidence="1 4">Belongs to the bacterial ribosomal protein bL36 family.</text>
</comment>
<dbReference type="GO" id="GO:1990904">
    <property type="term" value="C:ribonucleoprotein complex"/>
    <property type="evidence" value="ECO:0007669"/>
    <property type="project" value="UniProtKB-KW"/>
</dbReference>
<dbReference type="EMBL" id="NQVE01000147">
    <property type="protein sequence ID" value="RAL44215.1"/>
    <property type="molecule type" value="Genomic_DNA"/>
</dbReference>
<gene>
    <name evidence="5" type="ORF">DM860_016461</name>
</gene>
<dbReference type="AlphaFoldDB" id="A0A328DEI9"/>
<dbReference type="InterPro" id="IPR052010">
    <property type="entry name" value="Ribosomal_LSU_bL36"/>
</dbReference>
<protein>
    <recommendedName>
        <fullName evidence="4">Ribosomal protein</fullName>
    </recommendedName>
</protein>
<keyword evidence="2 4" id="KW-0689">Ribosomal protein</keyword>
<evidence type="ECO:0000313" key="6">
    <source>
        <dbReference type="Proteomes" id="UP000249390"/>
    </source>
</evidence>
<sequence>MKVRSSVKKMCSFCRTIRRNGVIYVICSANPKHKQRQGFIMSAYGHSATMSMAISCPKQEKPGAGFGFINALPHSFPLASRNAGNTDEVSVIPLWKRGIMVSSMVADFKHFVLKSF</sequence>
<dbReference type="Proteomes" id="UP000249390">
    <property type="component" value="Unassembled WGS sequence"/>
</dbReference>
<reference evidence="5 6" key="1">
    <citation type="submission" date="2018-06" db="EMBL/GenBank/DDBJ databases">
        <title>The Genome of Cuscuta australis (Dodder) Provides Insight into the Evolution of Plant Parasitism.</title>
        <authorList>
            <person name="Liu H."/>
        </authorList>
    </citation>
    <scope>NUCLEOTIDE SEQUENCE [LARGE SCALE GENOMIC DNA]</scope>
    <source>
        <strain evidence="6">cv. Yunnan</strain>
        <tissue evidence="5">Vines</tissue>
    </source>
</reference>
<dbReference type="Pfam" id="PF00444">
    <property type="entry name" value="Ribosomal_L36"/>
    <property type="match status" value="1"/>
</dbReference>
<keyword evidence="3 4" id="KW-0687">Ribonucleoprotein</keyword>
<dbReference type="GO" id="GO:0005840">
    <property type="term" value="C:ribosome"/>
    <property type="evidence" value="ECO:0007669"/>
    <property type="project" value="UniProtKB-KW"/>
</dbReference>
<evidence type="ECO:0000256" key="3">
    <source>
        <dbReference type="ARBA" id="ARBA00023274"/>
    </source>
</evidence>
<dbReference type="InterPro" id="IPR000473">
    <property type="entry name" value="Ribosomal_bL36"/>
</dbReference>